<feature type="chain" id="PRO_5046882738" evidence="10">
    <location>
        <begin position="22"/>
        <end position="123"/>
    </location>
</feature>
<keyword evidence="4" id="KW-0165">Cleavage on pair of basic residues</keyword>
<organism evidence="11 12">
    <name type="scientific">Echinops telfairi</name>
    <name type="common">Lesser hedgehog tenrec</name>
    <dbReference type="NCBI Taxonomy" id="9371"/>
    <lineage>
        <taxon>Eukaryota</taxon>
        <taxon>Metazoa</taxon>
        <taxon>Chordata</taxon>
        <taxon>Craniata</taxon>
        <taxon>Vertebrata</taxon>
        <taxon>Euteleostomi</taxon>
        <taxon>Mammalia</taxon>
        <taxon>Eutheria</taxon>
        <taxon>Afrotheria</taxon>
        <taxon>Tenrecidae</taxon>
        <taxon>Tenrecinae</taxon>
        <taxon>Echinops</taxon>
    </lineage>
</organism>
<keyword evidence="7" id="KW-0527">Neuropeptide</keyword>
<keyword evidence="11" id="KW-1185">Reference proteome</keyword>
<reference evidence="12" key="1">
    <citation type="submission" date="2025-08" db="UniProtKB">
        <authorList>
            <consortium name="RefSeq"/>
        </authorList>
    </citation>
    <scope>IDENTIFICATION</scope>
</reference>
<dbReference type="GeneID" id="101657803"/>
<evidence type="ECO:0000256" key="7">
    <source>
        <dbReference type="ARBA" id="ARBA00023320"/>
    </source>
</evidence>
<evidence type="ECO:0000256" key="4">
    <source>
        <dbReference type="ARBA" id="ARBA00022685"/>
    </source>
</evidence>
<protein>
    <submittedName>
        <fullName evidence="12">Tachykinin-3</fullName>
    </submittedName>
</protein>
<feature type="signal peptide" evidence="10">
    <location>
        <begin position="1"/>
        <end position="21"/>
    </location>
</feature>
<dbReference type="PROSITE" id="PS00267">
    <property type="entry name" value="TACHYKININ"/>
    <property type="match status" value="1"/>
</dbReference>
<proteinExistence type="inferred from homology"/>
<comment type="function">
    <text evidence="8">Tachykinins are active peptides which excite neurons, evoke behavioral responses, are potent vasodilators and secretagogues, and contract (directly or indirectly) many smooth muscles. Is a critical central regulator of gonadal function.</text>
</comment>
<evidence type="ECO:0000313" key="11">
    <source>
        <dbReference type="Proteomes" id="UP000694863"/>
    </source>
</evidence>
<dbReference type="PANTHER" id="PTHR15536:SF1">
    <property type="entry name" value="TACHYKININ-3"/>
    <property type="match status" value="1"/>
</dbReference>
<keyword evidence="3" id="KW-0964">Secreted</keyword>
<evidence type="ECO:0000256" key="2">
    <source>
        <dbReference type="ARBA" id="ARBA00007518"/>
    </source>
</evidence>
<comment type="subcellular location">
    <subcellularLocation>
        <location evidence="1">Secreted</location>
    </subcellularLocation>
</comment>
<evidence type="ECO:0000256" key="8">
    <source>
        <dbReference type="ARBA" id="ARBA00045164"/>
    </source>
</evidence>
<evidence type="ECO:0000256" key="5">
    <source>
        <dbReference type="ARBA" id="ARBA00022729"/>
    </source>
</evidence>
<dbReference type="PANTHER" id="PTHR15536">
    <property type="entry name" value="TACHYKININ-3"/>
    <property type="match status" value="1"/>
</dbReference>
<dbReference type="Proteomes" id="UP000694863">
    <property type="component" value="Unplaced"/>
</dbReference>
<dbReference type="Pfam" id="PF03823">
    <property type="entry name" value="Neurokinin_B"/>
    <property type="match status" value="1"/>
</dbReference>
<evidence type="ECO:0000313" key="12">
    <source>
        <dbReference type="RefSeq" id="XP_004700875.1"/>
    </source>
</evidence>
<dbReference type="RefSeq" id="XP_004700875.1">
    <property type="nucleotide sequence ID" value="XM_004700818.2"/>
</dbReference>
<accession>A0ABM0IIL0</accession>
<evidence type="ECO:0000256" key="6">
    <source>
        <dbReference type="ARBA" id="ARBA00022815"/>
    </source>
</evidence>
<gene>
    <name evidence="12" type="primary">TAC3</name>
</gene>
<dbReference type="InterPro" id="IPR013055">
    <property type="entry name" value="Tachy_Neuro_lke_CS"/>
</dbReference>
<evidence type="ECO:0000256" key="10">
    <source>
        <dbReference type="SAM" id="SignalP"/>
    </source>
</evidence>
<evidence type="ECO:0000256" key="3">
    <source>
        <dbReference type="ARBA" id="ARBA00022525"/>
    </source>
</evidence>
<name>A0ABM0IIL0_ECHTE</name>
<feature type="region of interest" description="Disordered" evidence="9">
    <location>
        <begin position="92"/>
        <end position="123"/>
    </location>
</feature>
<evidence type="ECO:0000256" key="1">
    <source>
        <dbReference type="ARBA" id="ARBA00004613"/>
    </source>
</evidence>
<evidence type="ECO:0000256" key="9">
    <source>
        <dbReference type="SAM" id="MobiDB-lite"/>
    </source>
</evidence>
<dbReference type="PRINTS" id="PR01828">
    <property type="entry name" value="NEUROKININB"/>
</dbReference>
<keyword evidence="5 10" id="KW-0732">Signal</keyword>
<dbReference type="InterPro" id="IPR003635">
    <property type="entry name" value="Neurokinin-B/TAC3"/>
</dbReference>
<keyword evidence="6" id="KW-0027">Amidation</keyword>
<sequence>MRSSLLLAAILALSLLQSDLAVCEEAQVPGRALGKKDPNLHHLPPSLLQKLVDSQTVSLEGLLKILSSASVGPKKLSLFQKRDMHDFFVGLMGKRNSQPDTPFDANREGVPSSGNPKYPSKAE</sequence>
<comment type="similarity">
    <text evidence="2">Belongs to the tachykinin family.</text>
</comment>